<gene>
    <name evidence="1" type="ORF">TGEB3V08_LOCUS3959</name>
</gene>
<dbReference type="EMBL" id="OE840319">
    <property type="protein sequence ID" value="CAD7590089.1"/>
    <property type="molecule type" value="Genomic_DNA"/>
</dbReference>
<proteinExistence type="predicted"/>
<sequence length="127" mass="14367">MRMEHRHLVLTYTTTSFYGSVLISRIPVTQVFVVKQVGNLLKPRVYAMFQMDKSVNPGVTRYILFSLTLNKIKYEHVMSIKEGRGKVGKVEKELPRKSARAAVLVARGIEPTTGPLQHRVFMGSDSC</sequence>
<accession>A0A7R9JWJ6</accession>
<reference evidence="1" key="1">
    <citation type="submission" date="2020-11" db="EMBL/GenBank/DDBJ databases">
        <authorList>
            <person name="Tran Van P."/>
        </authorList>
    </citation>
    <scope>NUCLEOTIDE SEQUENCE</scope>
</reference>
<name>A0A7R9JWJ6_TIMGE</name>
<organism evidence="1">
    <name type="scientific">Timema genevievae</name>
    <name type="common">Walking stick</name>
    <dbReference type="NCBI Taxonomy" id="629358"/>
    <lineage>
        <taxon>Eukaryota</taxon>
        <taxon>Metazoa</taxon>
        <taxon>Ecdysozoa</taxon>
        <taxon>Arthropoda</taxon>
        <taxon>Hexapoda</taxon>
        <taxon>Insecta</taxon>
        <taxon>Pterygota</taxon>
        <taxon>Neoptera</taxon>
        <taxon>Polyneoptera</taxon>
        <taxon>Phasmatodea</taxon>
        <taxon>Timematodea</taxon>
        <taxon>Timematoidea</taxon>
        <taxon>Timematidae</taxon>
        <taxon>Timema</taxon>
    </lineage>
</organism>
<evidence type="ECO:0000313" key="1">
    <source>
        <dbReference type="EMBL" id="CAD7590089.1"/>
    </source>
</evidence>
<protein>
    <submittedName>
        <fullName evidence="1">Uncharacterized protein</fullName>
    </submittedName>
</protein>
<dbReference type="AlphaFoldDB" id="A0A7R9JWJ6"/>